<accession>A0A485LIL9</accession>
<dbReference type="SUPFAM" id="SSF48403">
    <property type="entry name" value="Ankyrin repeat"/>
    <property type="match status" value="1"/>
</dbReference>
<dbReference type="PANTHER" id="PTHR46586">
    <property type="entry name" value="ANKYRIN REPEAT-CONTAINING PROTEIN"/>
    <property type="match status" value="1"/>
</dbReference>
<dbReference type="InterPro" id="IPR052050">
    <property type="entry name" value="SecEffector_AnkRepeat"/>
</dbReference>
<reference evidence="1" key="2">
    <citation type="submission" date="2019-06" db="EMBL/GenBank/DDBJ databases">
        <title>Genomics analysis of Aphanomyces spp. identifies a new class of oomycete effector associated with host adaptation.</title>
        <authorList>
            <person name="Gaulin E."/>
        </authorList>
    </citation>
    <scope>NUCLEOTIDE SEQUENCE</scope>
    <source>
        <strain evidence="1">CBS 578.67</strain>
    </source>
</reference>
<gene>
    <name evidence="2" type="primary">Aste57867_21366</name>
    <name evidence="1" type="ORF">As57867_021297</name>
    <name evidence="2" type="ORF">ASTE57867_21366</name>
</gene>
<dbReference type="InterPro" id="IPR036770">
    <property type="entry name" value="Ankyrin_rpt-contain_sf"/>
</dbReference>
<evidence type="ECO:0000313" key="2">
    <source>
        <dbReference type="EMBL" id="VFT98038.1"/>
    </source>
</evidence>
<evidence type="ECO:0000313" key="3">
    <source>
        <dbReference type="Proteomes" id="UP000332933"/>
    </source>
</evidence>
<sequence>MGGCLSSPAADVPPPPPPVPRALVVDVIANVDIFRLVTAFQAGSSLPIRRLTRRWKSIKNSQERAIFLLHMLPTQPAEQIHLLTQLLHARIKVFSRSFMDLVAAHGYLDAVQFLHNHRLHGCTTDAMDLAAKHGHLQVVMFLHRFRTEGCTTRAMDGAARRGHLDVVQFLHRHRPEGCTSVAMDFAAAKGHLPVVRFLLSHRHEGCTPHGLPYADLVRLRSAKHLQWAGSYHHFAIELHRHDRSSSTATADAESVSPTASMLSVKLEPHVPHASCAFAMDWAVVNGHLDVIAYLHREARLHVTTDVLDVAAQNGFHDVVQYLVTQSAVVPSMPCPPPTKTALRNLVQRRVERHVQRPM</sequence>
<dbReference type="Proteomes" id="UP000332933">
    <property type="component" value="Unassembled WGS sequence"/>
</dbReference>
<organism evidence="2 3">
    <name type="scientific">Aphanomyces stellatus</name>
    <dbReference type="NCBI Taxonomy" id="120398"/>
    <lineage>
        <taxon>Eukaryota</taxon>
        <taxon>Sar</taxon>
        <taxon>Stramenopiles</taxon>
        <taxon>Oomycota</taxon>
        <taxon>Saprolegniomycetes</taxon>
        <taxon>Saprolegniales</taxon>
        <taxon>Verrucalvaceae</taxon>
        <taxon>Aphanomyces</taxon>
    </lineage>
</organism>
<dbReference type="AlphaFoldDB" id="A0A485LIL9"/>
<dbReference type="EMBL" id="CAADRA010006996">
    <property type="protein sequence ID" value="VFT98038.1"/>
    <property type="molecule type" value="Genomic_DNA"/>
</dbReference>
<dbReference type="EMBL" id="VJMH01006970">
    <property type="protein sequence ID" value="KAF0686862.1"/>
    <property type="molecule type" value="Genomic_DNA"/>
</dbReference>
<proteinExistence type="predicted"/>
<protein>
    <submittedName>
        <fullName evidence="2">Aste57867_21366 protein</fullName>
    </submittedName>
</protein>
<dbReference type="PANTHER" id="PTHR46586:SF3">
    <property type="entry name" value="ANKYRIN REPEAT-CONTAINING PROTEIN"/>
    <property type="match status" value="1"/>
</dbReference>
<evidence type="ECO:0000313" key="1">
    <source>
        <dbReference type="EMBL" id="KAF0686862.1"/>
    </source>
</evidence>
<dbReference type="Gene3D" id="1.25.40.20">
    <property type="entry name" value="Ankyrin repeat-containing domain"/>
    <property type="match status" value="2"/>
</dbReference>
<keyword evidence="3" id="KW-1185">Reference proteome</keyword>
<dbReference type="InterPro" id="IPR002110">
    <property type="entry name" value="Ankyrin_rpt"/>
</dbReference>
<name>A0A485LIL9_9STRA</name>
<reference evidence="2 3" key="1">
    <citation type="submission" date="2019-03" db="EMBL/GenBank/DDBJ databases">
        <authorList>
            <person name="Gaulin E."/>
            <person name="Dumas B."/>
        </authorList>
    </citation>
    <scope>NUCLEOTIDE SEQUENCE [LARGE SCALE GENOMIC DNA]</scope>
    <source>
        <strain evidence="2">CBS 568.67</strain>
    </source>
</reference>
<dbReference type="OrthoDB" id="66751at2759"/>
<dbReference type="Pfam" id="PF13637">
    <property type="entry name" value="Ank_4"/>
    <property type="match status" value="1"/>
</dbReference>